<reference evidence="3 4" key="1">
    <citation type="submission" date="2012-02" db="EMBL/GenBank/DDBJ databases">
        <title>Complete sequence of chromosome of Singulisphaera acidiphila DSM 18658.</title>
        <authorList>
            <consortium name="US DOE Joint Genome Institute (JGI-PGF)"/>
            <person name="Lucas S."/>
            <person name="Copeland A."/>
            <person name="Lapidus A."/>
            <person name="Glavina del Rio T."/>
            <person name="Dalin E."/>
            <person name="Tice H."/>
            <person name="Bruce D."/>
            <person name="Goodwin L."/>
            <person name="Pitluck S."/>
            <person name="Peters L."/>
            <person name="Ovchinnikova G."/>
            <person name="Chertkov O."/>
            <person name="Kyrpides N."/>
            <person name="Mavromatis K."/>
            <person name="Ivanova N."/>
            <person name="Brettin T."/>
            <person name="Detter J.C."/>
            <person name="Han C."/>
            <person name="Larimer F."/>
            <person name="Land M."/>
            <person name="Hauser L."/>
            <person name="Markowitz V."/>
            <person name="Cheng J.-F."/>
            <person name="Hugenholtz P."/>
            <person name="Woyke T."/>
            <person name="Wu D."/>
            <person name="Tindall B."/>
            <person name="Pomrenke H."/>
            <person name="Brambilla E."/>
            <person name="Klenk H.-P."/>
            <person name="Eisen J.A."/>
        </authorList>
    </citation>
    <scope>NUCLEOTIDE SEQUENCE [LARGE SCALE GENOMIC DNA]</scope>
    <source>
        <strain evidence="4">ATCC BAA-1392 / DSM 18658 / VKM B-2454 / MOB10</strain>
    </source>
</reference>
<sequence>MGLVVSRYALNYYSQTGHAPPTPRWQMLAGRMELNSSRFTSYHPTLAPLLTDAKCIGMLPGGKFYNELRVRYAINPQRFTHYHPFLGKLLERDANAREHCANNPIHIPSEPPSVSPETLVPPTTPPVTPPTQPPEPYVPPTDPGTNPGTTVPTDPTDPVTTVPEPATAIQFGIGLICIGVYTVFKRKKNAYLKLAPIS</sequence>
<feature type="compositionally biased region" description="Low complexity" evidence="1">
    <location>
        <begin position="143"/>
        <end position="163"/>
    </location>
</feature>
<feature type="transmembrane region" description="Helical" evidence="2">
    <location>
        <begin position="166"/>
        <end position="184"/>
    </location>
</feature>
<dbReference type="RefSeq" id="WP_015250356.1">
    <property type="nucleotide sequence ID" value="NC_019892.1"/>
</dbReference>
<evidence type="ECO:0000256" key="1">
    <source>
        <dbReference type="SAM" id="MobiDB-lite"/>
    </source>
</evidence>
<dbReference type="OrthoDB" id="9972214at2"/>
<keyword evidence="2" id="KW-0472">Membrane</keyword>
<organism evidence="3 4">
    <name type="scientific">Singulisphaera acidiphila (strain ATCC BAA-1392 / DSM 18658 / VKM B-2454 / MOB10)</name>
    <dbReference type="NCBI Taxonomy" id="886293"/>
    <lineage>
        <taxon>Bacteria</taxon>
        <taxon>Pseudomonadati</taxon>
        <taxon>Planctomycetota</taxon>
        <taxon>Planctomycetia</taxon>
        <taxon>Isosphaerales</taxon>
        <taxon>Isosphaeraceae</taxon>
        <taxon>Singulisphaera</taxon>
    </lineage>
</organism>
<feature type="compositionally biased region" description="Pro residues" evidence="1">
    <location>
        <begin position="122"/>
        <end position="142"/>
    </location>
</feature>
<evidence type="ECO:0000313" key="3">
    <source>
        <dbReference type="EMBL" id="AGA31287.1"/>
    </source>
</evidence>
<protein>
    <submittedName>
        <fullName evidence="3">Uncharacterized protein</fullName>
    </submittedName>
</protein>
<dbReference type="EMBL" id="CP003364">
    <property type="protein sequence ID" value="AGA31287.1"/>
    <property type="molecule type" value="Genomic_DNA"/>
</dbReference>
<gene>
    <name evidence="3" type="ordered locus">Sinac_7240</name>
</gene>
<dbReference type="KEGG" id="saci:Sinac_7240"/>
<feature type="region of interest" description="Disordered" evidence="1">
    <location>
        <begin position="101"/>
        <end position="163"/>
    </location>
</feature>
<keyword evidence="4" id="KW-1185">Reference proteome</keyword>
<proteinExistence type="predicted"/>
<dbReference type="HOGENOM" id="CLU_1377333_0_0_0"/>
<keyword evidence="2" id="KW-1133">Transmembrane helix</keyword>
<dbReference type="AlphaFoldDB" id="L0DPV5"/>
<name>L0DPV5_SINAD</name>
<keyword evidence="2" id="KW-0812">Transmembrane</keyword>
<accession>L0DPV5</accession>
<dbReference type="Proteomes" id="UP000010798">
    <property type="component" value="Chromosome"/>
</dbReference>
<evidence type="ECO:0000256" key="2">
    <source>
        <dbReference type="SAM" id="Phobius"/>
    </source>
</evidence>
<evidence type="ECO:0000313" key="4">
    <source>
        <dbReference type="Proteomes" id="UP000010798"/>
    </source>
</evidence>